<dbReference type="RefSeq" id="WP_274996528.1">
    <property type="nucleotide sequence ID" value="NZ_JAJQQP010000012.1"/>
</dbReference>
<name>A0ABU2CLF2_9MICO</name>
<dbReference type="Proteomes" id="UP001183585">
    <property type="component" value="Unassembled WGS sequence"/>
</dbReference>
<feature type="signal peptide" evidence="1">
    <location>
        <begin position="1"/>
        <end position="33"/>
    </location>
</feature>
<gene>
    <name evidence="2" type="ORF">J2S48_001675</name>
</gene>
<comment type="caution">
    <text evidence="2">The sequence shown here is derived from an EMBL/GenBank/DDBJ whole genome shotgun (WGS) entry which is preliminary data.</text>
</comment>
<evidence type="ECO:0000313" key="2">
    <source>
        <dbReference type="EMBL" id="MDR7382160.1"/>
    </source>
</evidence>
<protein>
    <submittedName>
        <fullName evidence="2">Uncharacterized protein</fullName>
    </submittedName>
</protein>
<evidence type="ECO:0000313" key="3">
    <source>
        <dbReference type="Proteomes" id="UP001183585"/>
    </source>
</evidence>
<feature type="chain" id="PRO_5047297459" evidence="1">
    <location>
        <begin position="34"/>
        <end position="429"/>
    </location>
</feature>
<evidence type="ECO:0000256" key="1">
    <source>
        <dbReference type="SAM" id="SignalP"/>
    </source>
</evidence>
<keyword evidence="1" id="KW-0732">Signal</keyword>
<dbReference type="EMBL" id="JAVDYE010000001">
    <property type="protein sequence ID" value="MDR7382160.1"/>
    <property type="molecule type" value="Genomic_DNA"/>
</dbReference>
<sequence>MLPPSVRGTTSTRVLATAVAGLLTGLAAAPAAAAPGDPAPGWAPRPEEAHREVVVSSSGEVFVDASSEGGYKDINYLERGSAGSWVRTPDDSTHVTHLATGPGDYAVSVWHSADGDARYRLHDGTGWNDTETFYEGDVHASDMDANAAGDVSVLLRLHFDGGTLLARLPRGGEWTVQEVPGVPADIPADVVLNEQGKTTVVWAALDGETSIVRRSIVRAGSTTLSPPTTIGTLNNNEPNLSIVSDGEGRETLIGGNLLWRQPHTSRPLEYRLRTSVAARLAAGDTATRVVWPTGTTARHEVRSILFDDDVQQPQTTLWSHPRTSCTETFRTRLGIGMVPGGRSYVAIGVTRRIDSDGVCPDVTGFVTVDRADRVLNTQPLGYFAEAYTIDVAAGAAGPIAVEFKNWDDHADPIHEDQPDGRYSMLFFRR</sequence>
<accession>A0ABU2CLF2</accession>
<organism evidence="2 3">
    <name type="scientific">Promicromonospora iranensis</name>
    <dbReference type="NCBI Taxonomy" id="1105144"/>
    <lineage>
        <taxon>Bacteria</taxon>
        <taxon>Bacillati</taxon>
        <taxon>Actinomycetota</taxon>
        <taxon>Actinomycetes</taxon>
        <taxon>Micrococcales</taxon>
        <taxon>Promicromonosporaceae</taxon>
        <taxon>Promicromonospora</taxon>
    </lineage>
</organism>
<keyword evidence="3" id="KW-1185">Reference proteome</keyword>
<reference evidence="2 3" key="1">
    <citation type="submission" date="2023-07" db="EMBL/GenBank/DDBJ databases">
        <title>Sequencing the genomes of 1000 actinobacteria strains.</title>
        <authorList>
            <person name="Klenk H.-P."/>
        </authorList>
    </citation>
    <scope>NUCLEOTIDE SEQUENCE [LARGE SCALE GENOMIC DNA]</scope>
    <source>
        <strain evidence="2 3">DSM 45554</strain>
    </source>
</reference>
<proteinExistence type="predicted"/>